<dbReference type="AlphaFoldDB" id="A0A4Q4ZZV3"/>
<gene>
    <name evidence="2" type="ORF">PG2093B_1391</name>
</gene>
<evidence type="ECO:0000313" key="3">
    <source>
        <dbReference type="Proteomes" id="UP000292568"/>
    </source>
</evidence>
<comment type="caution">
    <text evidence="2">The sequence shown here is derived from an EMBL/GenBank/DDBJ whole genome shotgun (WGS) entry which is preliminary data.</text>
</comment>
<accession>A0A4Q4ZZV3</accession>
<reference evidence="2 3" key="1">
    <citation type="submission" date="2018-12" db="EMBL/GenBank/DDBJ databases">
        <title>Unveiling genomic diversity among members of the Bifidobacterium pseudolongum species, a widely distributed gut commensal of the animal kingdom.</title>
        <authorList>
            <person name="Lugli G.A."/>
            <person name="Duranti S."/>
            <person name="Albert K."/>
            <person name="Mancabelli L."/>
            <person name="Napoli S."/>
            <person name="Viappiani A."/>
            <person name="Anzalone R."/>
            <person name="Longhi G."/>
            <person name="Milani C."/>
            <person name="Turroni F."/>
            <person name="Alessandri G."/>
            <person name="Sela D.A."/>
            <person name="Van Sinderen D."/>
            <person name="Ventura M."/>
        </authorList>
    </citation>
    <scope>NUCLEOTIDE SEQUENCE [LARGE SCALE GENOMIC DNA]</scope>
    <source>
        <strain evidence="2 3">2093B</strain>
    </source>
</reference>
<evidence type="ECO:0000313" key="2">
    <source>
        <dbReference type="EMBL" id="RYQ08837.1"/>
    </source>
</evidence>
<dbReference type="InterPro" id="IPR025246">
    <property type="entry name" value="IS30-like_HTH"/>
</dbReference>
<dbReference type="RefSeq" id="WP_242502852.1">
    <property type="nucleotide sequence ID" value="NZ_RYUH01000014.1"/>
</dbReference>
<feature type="domain" description="Transposase IS30-like HTH" evidence="1">
    <location>
        <begin position="5"/>
        <end position="44"/>
    </location>
</feature>
<proteinExistence type="predicted"/>
<protein>
    <submittedName>
        <fullName evidence="2">Integrase</fullName>
    </submittedName>
</protein>
<organism evidence="2 3">
    <name type="scientific">Bifidobacterium pseudolongum subsp. globosum</name>
    <dbReference type="NCBI Taxonomy" id="1690"/>
    <lineage>
        <taxon>Bacteria</taxon>
        <taxon>Bacillati</taxon>
        <taxon>Actinomycetota</taxon>
        <taxon>Actinomycetes</taxon>
        <taxon>Bifidobacteriales</taxon>
        <taxon>Bifidobacteriaceae</taxon>
        <taxon>Bifidobacterium</taxon>
    </lineage>
</organism>
<dbReference type="EMBL" id="RYUH01000014">
    <property type="protein sequence ID" value="RYQ08837.1"/>
    <property type="molecule type" value="Genomic_DNA"/>
</dbReference>
<evidence type="ECO:0000259" key="1">
    <source>
        <dbReference type="Pfam" id="PF13936"/>
    </source>
</evidence>
<dbReference type="Pfam" id="PF13936">
    <property type="entry name" value="HTH_38"/>
    <property type="match status" value="1"/>
</dbReference>
<dbReference type="Proteomes" id="UP000292568">
    <property type="component" value="Unassembled WGS sequence"/>
</dbReference>
<sequence>MGAVYSHLSEEERQVVQIEIGNGTGIRAVGTMLRRSASAISRQINHDMWLPSNEWVVPTKTPQGGPWAPSLYRRSRAVQGRTAQCEAAQAVSLVGYGCLWA</sequence>
<name>A0A4Q4ZZV3_9BIFI</name>